<dbReference type="InterPro" id="IPR051598">
    <property type="entry name" value="TSUP/Inactive_protease-like"/>
</dbReference>
<dbReference type="PANTHER" id="PTHR43701">
    <property type="entry name" value="MEMBRANE TRANSPORTER PROTEIN MJ0441-RELATED"/>
    <property type="match status" value="1"/>
</dbReference>
<feature type="transmembrane region" description="Helical" evidence="5">
    <location>
        <begin position="6"/>
        <end position="36"/>
    </location>
</feature>
<accession>X1UXH9</accession>
<dbReference type="GO" id="GO:0016020">
    <property type="term" value="C:membrane"/>
    <property type="evidence" value="ECO:0007669"/>
    <property type="project" value="UniProtKB-SubCell"/>
</dbReference>
<dbReference type="AlphaFoldDB" id="X1UXH9"/>
<feature type="non-terminal residue" evidence="6">
    <location>
        <position position="161"/>
    </location>
</feature>
<evidence type="ECO:0000256" key="5">
    <source>
        <dbReference type="SAM" id="Phobius"/>
    </source>
</evidence>
<evidence type="ECO:0000256" key="2">
    <source>
        <dbReference type="ARBA" id="ARBA00022692"/>
    </source>
</evidence>
<organism evidence="6">
    <name type="scientific">marine sediment metagenome</name>
    <dbReference type="NCBI Taxonomy" id="412755"/>
    <lineage>
        <taxon>unclassified sequences</taxon>
        <taxon>metagenomes</taxon>
        <taxon>ecological metagenomes</taxon>
    </lineage>
</organism>
<dbReference type="PANTHER" id="PTHR43701:SF2">
    <property type="entry name" value="MEMBRANE TRANSPORTER PROTEIN YJNA-RELATED"/>
    <property type="match status" value="1"/>
</dbReference>
<evidence type="ECO:0000256" key="4">
    <source>
        <dbReference type="ARBA" id="ARBA00023136"/>
    </source>
</evidence>
<dbReference type="InterPro" id="IPR002781">
    <property type="entry name" value="TM_pro_TauE-like"/>
</dbReference>
<feature type="transmembrane region" description="Helical" evidence="5">
    <location>
        <begin position="112"/>
        <end position="130"/>
    </location>
</feature>
<evidence type="ECO:0008006" key="7">
    <source>
        <dbReference type="Google" id="ProtNLM"/>
    </source>
</evidence>
<keyword evidence="3 5" id="KW-1133">Transmembrane helix</keyword>
<dbReference type="Pfam" id="PF01925">
    <property type="entry name" value="TauE"/>
    <property type="match status" value="1"/>
</dbReference>
<protein>
    <recommendedName>
        <fullName evidence="7">Membrane transporter protein</fullName>
    </recommendedName>
</protein>
<gene>
    <name evidence="6" type="ORF">S12H4_41663</name>
</gene>
<dbReference type="EMBL" id="BARW01025412">
    <property type="protein sequence ID" value="GAJ08297.1"/>
    <property type="molecule type" value="Genomic_DNA"/>
</dbReference>
<evidence type="ECO:0000256" key="3">
    <source>
        <dbReference type="ARBA" id="ARBA00022989"/>
    </source>
</evidence>
<keyword evidence="4 5" id="KW-0472">Membrane</keyword>
<keyword evidence="2 5" id="KW-0812">Transmembrane</keyword>
<name>X1UXH9_9ZZZZ</name>
<reference evidence="6" key="1">
    <citation type="journal article" date="2014" name="Front. Microbiol.">
        <title>High frequency of phylogenetically diverse reductive dehalogenase-homologous genes in deep subseafloor sedimentary metagenomes.</title>
        <authorList>
            <person name="Kawai M."/>
            <person name="Futagami T."/>
            <person name="Toyoda A."/>
            <person name="Takaki Y."/>
            <person name="Nishi S."/>
            <person name="Hori S."/>
            <person name="Arai W."/>
            <person name="Tsubouchi T."/>
            <person name="Morono Y."/>
            <person name="Uchiyama I."/>
            <person name="Ito T."/>
            <person name="Fujiyama A."/>
            <person name="Inagaki F."/>
            <person name="Takami H."/>
        </authorList>
    </citation>
    <scope>NUCLEOTIDE SEQUENCE</scope>
    <source>
        <strain evidence="6">Expedition CK06-06</strain>
    </source>
</reference>
<evidence type="ECO:0000256" key="1">
    <source>
        <dbReference type="ARBA" id="ARBA00004141"/>
    </source>
</evidence>
<sequence length="161" mass="16483">MELASIVVLVITGVIVGLSQGLLGIGGAFIMVPVMVGIFTGMDIPTDLAVRLAFGTSLMVVFPTAVCSSFAHHRRGAVWWKAAVVLGAVGAAGALLGATLTSQFLSGSTAKVIFGAVAMLGGIRLIVWRPPDVAKEPEDNPLVWTGWGLPLGVFSGLLGIG</sequence>
<evidence type="ECO:0000313" key="6">
    <source>
        <dbReference type="EMBL" id="GAJ08297.1"/>
    </source>
</evidence>
<feature type="transmembrane region" description="Helical" evidence="5">
    <location>
        <begin position="77"/>
        <end position="100"/>
    </location>
</feature>
<feature type="transmembrane region" description="Helical" evidence="5">
    <location>
        <begin position="142"/>
        <end position="160"/>
    </location>
</feature>
<feature type="transmembrane region" description="Helical" evidence="5">
    <location>
        <begin position="48"/>
        <end position="71"/>
    </location>
</feature>
<proteinExistence type="predicted"/>
<comment type="caution">
    <text evidence="6">The sequence shown here is derived from an EMBL/GenBank/DDBJ whole genome shotgun (WGS) entry which is preliminary data.</text>
</comment>
<comment type="subcellular location">
    <subcellularLocation>
        <location evidence="1">Membrane</location>
        <topology evidence="1">Multi-pass membrane protein</topology>
    </subcellularLocation>
</comment>